<evidence type="ECO:0000256" key="1">
    <source>
        <dbReference type="ARBA" id="ARBA00004173"/>
    </source>
</evidence>
<dbReference type="EnsemblMetazoa" id="PPAI001428-RA">
    <property type="protein sequence ID" value="PPAI001428-PA"/>
    <property type="gene ID" value="PPAI001428"/>
</dbReference>
<evidence type="ECO:0000256" key="6">
    <source>
        <dbReference type="ARBA" id="ARBA00023274"/>
    </source>
</evidence>
<keyword evidence="3" id="KW-0809">Transit peptide</keyword>
<sequence>MIRGKVGSLSRFRCFGSRTLTSIADQSVAFEEFRTNETEPSRQSLLHEGKFYEIHPSVRKQLFTHGGLPKVYEKQMKTFAETTLMIRKPALEIMDYIKRTNFSKPIIRYVLYGKEGVGKSMTMAHLLHFGMENDFIIVHVPWVANWMKRPRELVTLNDPEGFFDMPLDAAAWLIHFKTQNLPLLSRPELIVSKEYAWSQRESTPKGASLLELVEHGINRMKFATGTIEALLAELKVLSSAGMCKTMVAIDGFNAFLVEKTTLQGLHKVRIPPQKITIVKPFMDIVNCDWQNGVCIISLDKLAIPRGITDSELPLNLLGRVGFELLDPFVPVRVDDYTEKEYYSCIEYYLNRRWIQNRKDGFDEELKFLSAKNPFKLMQLCSSL</sequence>
<dbReference type="PANTHER" id="PTHR12810">
    <property type="entry name" value="MITOCHONDRIAL 28S RIBOSOMAL PROTEIN S29"/>
    <property type="match status" value="1"/>
</dbReference>
<dbReference type="EMBL" id="AJVK01002739">
    <property type="status" value="NOT_ANNOTATED_CDS"/>
    <property type="molecule type" value="Genomic_DNA"/>
</dbReference>
<evidence type="ECO:0000256" key="2">
    <source>
        <dbReference type="ARBA" id="ARBA00009863"/>
    </source>
</evidence>
<evidence type="ECO:0000256" key="5">
    <source>
        <dbReference type="ARBA" id="ARBA00023128"/>
    </source>
</evidence>
<keyword evidence="4" id="KW-0689">Ribosomal protein</keyword>
<dbReference type="GO" id="GO:0005763">
    <property type="term" value="C:mitochondrial small ribosomal subunit"/>
    <property type="evidence" value="ECO:0007669"/>
    <property type="project" value="TreeGrafter"/>
</dbReference>
<dbReference type="VEuPathDB" id="VectorBase:PPAI001428"/>
<proteinExistence type="inferred from homology"/>
<organism evidence="8 9">
    <name type="scientific">Phlebotomus papatasi</name>
    <name type="common">Sandfly</name>
    <dbReference type="NCBI Taxonomy" id="29031"/>
    <lineage>
        <taxon>Eukaryota</taxon>
        <taxon>Metazoa</taxon>
        <taxon>Ecdysozoa</taxon>
        <taxon>Arthropoda</taxon>
        <taxon>Hexapoda</taxon>
        <taxon>Insecta</taxon>
        <taxon>Pterygota</taxon>
        <taxon>Neoptera</taxon>
        <taxon>Endopterygota</taxon>
        <taxon>Diptera</taxon>
        <taxon>Nematocera</taxon>
        <taxon>Psychodoidea</taxon>
        <taxon>Psychodidae</taxon>
        <taxon>Phlebotomus</taxon>
        <taxon>Phlebotomus</taxon>
    </lineage>
</organism>
<comment type="similarity">
    <text evidence="2">Belongs to the mitochondrion-specific ribosomal protein mS29 family.</text>
</comment>
<dbReference type="Proteomes" id="UP000092462">
    <property type="component" value="Unassembled WGS sequence"/>
</dbReference>
<dbReference type="GO" id="GO:0003735">
    <property type="term" value="F:structural constituent of ribosome"/>
    <property type="evidence" value="ECO:0007669"/>
    <property type="project" value="TreeGrafter"/>
</dbReference>
<evidence type="ECO:0000256" key="7">
    <source>
        <dbReference type="ARBA" id="ARBA00035140"/>
    </source>
</evidence>
<protein>
    <recommendedName>
        <fullName evidence="7">Small ribosomal subunit protein mS29</fullName>
    </recommendedName>
</protein>
<evidence type="ECO:0000313" key="9">
    <source>
        <dbReference type="Proteomes" id="UP000092462"/>
    </source>
</evidence>
<reference evidence="8" key="1">
    <citation type="submission" date="2022-08" db="UniProtKB">
        <authorList>
            <consortium name="EnsemblMetazoa"/>
        </authorList>
    </citation>
    <scope>IDENTIFICATION</scope>
    <source>
        <strain evidence="8">Israel</strain>
    </source>
</reference>
<dbReference type="AlphaFoldDB" id="A0A1B0D255"/>
<dbReference type="GO" id="GO:0006915">
    <property type="term" value="P:apoptotic process"/>
    <property type="evidence" value="ECO:0007669"/>
    <property type="project" value="InterPro"/>
</dbReference>
<name>A0A1B0D255_PHLPP</name>
<dbReference type="InterPro" id="IPR008092">
    <property type="entry name" value="Ribosomal_mS29_met"/>
</dbReference>
<keyword evidence="6" id="KW-0687">Ribonucleoprotein</keyword>
<dbReference type="VEuPathDB" id="VectorBase:PPAPM1_007058"/>
<dbReference type="InterPro" id="IPR019368">
    <property type="entry name" value="Ribosomal_mS29"/>
</dbReference>
<accession>A0A1B0D255</accession>
<keyword evidence="9" id="KW-1185">Reference proteome</keyword>
<evidence type="ECO:0000256" key="4">
    <source>
        <dbReference type="ARBA" id="ARBA00022980"/>
    </source>
</evidence>
<dbReference type="PANTHER" id="PTHR12810:SF0">
    <property type="entry name" value="SMALL RIBOSOMAL SUBUNIT PROTEIN MS29"/>
    <property type="match status" value="1"/>
</dbReference>
<comment type="subcellular location">
    <subcellularLocation>
        <location evidence="1">Mitochondrion</location>
    </subcellularLocation>
</comment>
<dbReference type="Pfam" id="PF10236">
    <property type="entry name" value="DAP3"/>
    <property type="match status" value="1"/>
</dbReference>
<evidence type="ECO:0000313" key="8">
    <source>
        <dbReference type="EnsemblMetazoa" id="PPAI001428-PA"/>
    </source>
</evidence>
<evidence type="ECO:0000256" key="3">
    <source>
        <dbReference type="ARBA" id="ARBA00022946"/>
    </source>
</evidence>
<keyword evidence="5" id="KW-0496">Mitochondrion</keyword>
<dbReference type="PRINTS" id="PR01716">
    <property type="entry name" value="DEATHASSOCP3"/>
</dbReference>